<feature type="region of interest" description="Disordered" evidence="1">
    <location>
        <begin position="294"/>
        <end position="317"/>
    </location>
</feature>
<organism evidence="2 3">
    <name type="scientific">Rubroshorea leprosula</name>
    <dbReference type="NCBI Taxonomy" id="152421"/>
    <lineage>
        <taxon>Eukaryota</taxon>
        <taxon>Viridiplantae</taxon>
        <taxon>Streptophyta</taxon>
        <taxon>Embryophyta</taxon>
        <taxon>Tracheophyta</taxon>
        <taxon>Spermatophyta</taxon>
        <taxon>Magnoliopsida</taxon>
        <taxon>eudicotyledons</taxon>
        <taxon>Gunneridae</taxon>
        <taxon>Pentapetalae</taxon>
        <taxon>rosids</taxon>
        <taxon>malvids</taxon>
        <taxon>Malvales</taxon>
        <taxon>Dipterocarpaceae</taxon>
        <taxon>Rubroshorea</taxon>
    </lineage>
</organism>
<evidence type="ECO:0000313" key="3">
    <source>
        <dbReference type="Proteomes" id="UP001054252"/>
    </source>
</evidence>
<evidence type="ECO:0000256" key="1">
    <source>
        <dbReference type="SAM" id="MobiDB-lite"/>
    </source>
</evidence>
<dbReference type="AlphaFoldDB" id="A0AAV5IRS9"/>
<reference evidence="2 3" key="1">
    <citation type="journal article" date="2021" name="Commun. Biol.">
        <title>The genome of Shorea leprosula (Dipterocarpaceae) highlights the ecological relevance of drought in aseasonal tropical rainforests.</title>
        <authorList>
            <person name="Ng K.K.S."/>
            <person name="Kobayashi M.J."/>
            <person name="Fawcett J.A."/>
            <person name="Hatakeyama M."/>
            <person name="Paape T."/>
            <person name="Ng C.H."/>
            <person name="Ang C.C."/>
            <person name="Tnah L.H."/>
            <person name="Lee C.T."/>
            <person name="Nishiyama T."/>
            <person name="Sese J."/>
            <person name="O'Brien M.J."/>
            <person name="Copetti D."/>
            <person name="Mohd Noor M.I."/>
            <person name="Ong R.C."/>
            <person name="Putra M."/>
            <person name="Sireger I.Z."/>
            <person name="Indrioko S."/>
            <person name="Kosugi Y."/>
            <person name="Izuno A."/>
            <person name="Isagi Y."/>
            <person name="Lee S.L."/>
            <person name="Shimizu K.K."/>
        </authorList>
    </citation>
    <scope>NUCLEOTIDE SEQUENCE [LARGE SCALE GENOMIC DNA]</scope>
    <source>
        <strain evidence="2">214</strain>
    </source>
</reference>
<evidence type="ECO:0000313" key="2">
    <source>
        <dbReference type="EMBL" id="GKV00638.1"/>
    </source>
</evidence>
<feature type="region of interest" description="Disordered" evidence="1">
    <location>
        <begin position="179"/>
        <end position="209"/>
    </location>
</feature>
<dbReference type="PANTHER" id="PTHR35046">
    <property type="entry name" value="ZINC KNUCKLE (CCHC-TYPE) FAMILY PROTEIN"/>
    <property type="match status" value="1"/>
</dbReference>
<gene>
    <name evidence="2" type="ORF">SLEP1_g13302</name>
</gene>
<dbReference type="PANTHER" id="PTHR35046:SF9">
    <property type="entry name" value="RNA-DIRECTED DNA POLYMERASE"/>
    <property type="match status" value="1"/>
</dbReference>
<proteinExistence type="predicted"/>
<feature type="compositionally biased region" description="Basic and acidic residues" evidence="1">
    <location>
        <begin position="308"/>
        <end position="317"/>
    </location>
</feature>
<dbReference type="Proteomes" id="UP001054252">
    <property type="component" value="Unassembled WGS sequence"/>
</dbReference>
<sequence>MPPLEDADDGMEYAIDGELLVTRRTLNVQAKEDDEVQRDNIFHTRCHIKNKVCSVIIDGGSCTNVASTVLVEKLNLLMMKHPRPYKLQWLNDCGGIKVNKQVLVSFSIGRYKDEVLCDVVPMHAGHLLLGRPWQYDRRVTHDGFKNRYSFIMEGKTITLAPLSPRQVYEDQLRVKKESELRNESELEGTKNKEKTTEKESKKREKIESVENKERKSVSVYAKESDVKAAFFANQPMFVLLYKDAYFNTNELNDCLPSVVKSLLQDFKDVFPDDVPNGLPPVKGIEHQMDFIPGATIPNRPAYRSNPNETKELQRQVE</sequence>
<dbReference type="Gene3D" id="2.40.70.10">
    <property type="entry name" value="Acid Proteases"/>
    <property type="match status" value="1"/>
</dbReference>
<comment type="caution">
    <text evidence="2">The sequence shown here is derived from an EMBL/GenBank/DDBJ whole genome shotgun (WGS) entry which is preliminary data.</text>
</comment>
<dbReference type="CDD" id="cd00303">
    <property type="entry name" value="retropepsin_like"/>
    <property type="match status" value="1"/>
</dbReference>
<name>A0AAV5IRS9_9ROSI</name>
<dbReference type="InterPro" id="IPR021109">
    <property type="entry name" value="Peptidase_aspartic_dom_sf"/>
</dbReference>
<accession>A0AAV5IRS9</accession>
<keyword evidence="3" id="KW-1185">Reference proteome</keyword>
<dbReference type="EMBL" id="BPVZ01000015">
    <property type="protein sequence ID" value="GKV00638.1"/>
    <property type="molecule type" value="Genomic_DNA"/>
</dbReference>
<protein>
    <submittedName>
        <fullName evidence="2">Uncharacterized protein</fullName>
    </submittedName>
</protein>